<protein>
    <submittedName>
        <fullName evidence="1">Uncharacterized protein</fullName>
    </submittedName>
</protein>
<reference evidence="2" key="1">
    <citation type="journal article" date="2022" name="Mol. Ecol. Resour.">
        <title>The genomes of chicory, endive, great burdock and yacon provide insights into Asteraceae palaeo-polyploidization history and plant inulin production.</title>
        <authorList>
            <person name="Fan W."/>
            <person name="Wang S."/>
            <person name="Wang H."/>
            <person name="Wang A."/>
            <person name="Jiang F."/>
            <person name="Liu H."/>
            <person name="Zhao H."/>
            <person name="Xu D."/>
            <person name="Zhang Y."/>
        </authorList>
    </citation>
    <scope>NUCLEOTIDE SEQUENCE [LARGE SCALE GENOMIC DNA]</scope>
    <source>
        <strain evidence="2">cv. Punajuju</strain>
    </source>
</reference>
<evidence type="ECO:0000313" key="2">
    <source>
        <dbReference type="Proteomes" id="UP001055811"/>
    </source>
</evidence>
<keyword evidence="2" id="KW-1185">Reference proteome</keyword>
<proteinExistence type="predicted"/>
<accession>A0ACB9BLT7</accession>
<dbReference type="EMBL" id="CM042014">
    <property type="protein sequence ID" value="KAI3722998.1"/>
    <property type="molecule type" value="Genomic_DNA"/>
</dbReference>
<reference evidence="1 2" key="2">
    <citation type="journal article" date="2022" name="Mol. Ecol. Resour.">
        <title>The genomes of chicory, endive, great burdock and yacon provide insights into Asteraceae paleo-polyploidization history and plant inulin production.</title>
        <authorList>
            <person name="Fan W."/>
            <person name="Wang S."/>
            <person name="Wang H."/>
            <person name="Wang A."/>
            <person name="Jiang F."/>
            <person name="Liu H."/>
            <person name="Zhao H."/>
            <person name="Xu D."/>
            <person name="Zhang Y."/>
        </authorList>
    </citation>
    <scope>NUCLEOTIDE SEQUENCE [LARGE SCALE GENOMIC DNA]</scope>
    <source>
        <strain evidence="2">cv. Punajuju</strain>
        <tissue evidence="1">Leaves</tissue>
    </source>
</reference>
<organism evidence="1 2">
    <name type="scientific">Cichorium intybus</name>
    <name type="common">Chicory</name>
    <dbReference type="NCBI Taxonomy" id="13427"/>
    <lineage>
        <taxon>Eukaryota</taxon>
        <taxon>Viridiplantae</taxon>
        <taxon>Streptophyta</taxon>
        <taxon>Embryophyta</taxon>
        <taxon>Tracheophyta</taxon>
        <taxon>Spermatophyta</taxon>
        <taxon>Magnoliopsida</taxon>
        <taxon>eudicotyledons</taxon>
        <taxon>Gunneridae</taxon>
        <taxon>Pentapetalae</taxon>
        <taxon>asterids</taxon>
        <taxon>campanulids</taxon>
        <taxon>Asterales</taxon>
        <taxon>Asteraceae</taxon>
        <taxon>Cichorioideae</taxon>
        <taxon>Cichorieae</taxon>
        <taxon>Cichoriinae</taxon>
        <taxon>Cichorium</taxon>
    </lineage>
</organism>
<sequence>MANPDQQQTSIKPWILEVVPFVVVVLIAAHVIALISYRKTPWTKKEALVLLLSIRSPVVKQRNEDVVIQDLVSVLEY</sequence>
<evidence type="ECO:0000313" key="1">
    <source>
        <dbReference type="EMBL" id="KAI3722998.1"/>
    </source>
</evidence>
<name>A0ACB9BLT7_CICIN</name>
<gene>
    <name evidence="1" type="ORF">L2E82_34259</name>
</gene>
<dbReference type="Proteomes" id="UP001055811">
    <property type="component" value="Linkage Group LG06"/>
</dbReference>
<comment type="caution">
    <text evidence="1">The sequence shown here is derived from an EMBL/GenBank/DDBJ whole genome shotgun (WGS) entry which is preliminary data.</text>
</comment>